<organism evidence="3 4">
    <name type="scientific">Steccherinum ochraceum</name>
    <dbReference type="NCBI Taxonomy" id="92696"/>
    <lineage>
        <taxon>Eukaryota</taxon>
        <taxon>Fungi</taxon>
        <taxon>Dikarya</taxon>
        <taxon>Basidiomycota</taxon>
        <taxon>Agaricomycotina</taxon>
        <taxon>Agaricomycetes</taxon>
        <taxon>Polyporales</taxon>
        <taxon>Steccherinaceae</taxon>
        <taxon>Steccherinum</taxon>
    </lineage>
</organism>
<reference evidence="3 4" key="1">
    <citation type="submission" date="2018-11" db="EMBL/GenBank/DDBJ databases">
        <title>Genome assembly of Steccherinum ochraceum LE-BIN_3174, the white-rot fungus of the Steccherinaceae family (The Residual Polyporoid clade, Polyporales, Basidiomycota).</title>
        <authorList>
            <person name="Fedorova T.V."/>
            <person name="Glazunova O.A."/>
            <person name="Landesman E.O."/>
            <person name="Moiseenko K.V."/>
            <person name="Psurtseva N.V."/>
            <person name="Savinova O.S."/>
            <person name="Shakhova N.V."/>
            <person name="Tyazhelova T.V."/>
            <person name="Vasina D.V."/>
        </authorList>
    </citation>
    <scope>NUCLEOTIDE SEQUENCE [LARGE SCALE GENOMIC DNA]</scope>
    <source>
        <strain evidence="3 4">LE-BIN_3174</strain>
    </source>
</reference>
<evidence type="ECO:0000256" key="1">
    <source>
        <dbReference type="SAM" id="MobiDB-lite"/>
    </source>
</evidence>
<proteinExistence type="predicted"/>
<protein>
    <recommendedName>
        <fullName evidence="5">Fungal-type protein kinase domain-containing protein</fullName>
    </recommendedName>
</protein>
<keyword evidence="2" id="KW-0732">Signal</keyword>
<evidence type="ECO:0000256" key="2">
    <source>
        <dbReference type="SAM" id="SignalP"/>
    </source>
</evidence>
<dbReference type="OrthoDB" id="2749067at2759"/>
<sequence>MSLFVNEAGLLLAHAWITLPMHAIPAPQCAETKTICATSELALKQKLFIGKNSDTGDRFRPDVLYRQPTDPAMDPEQAVFRIQGFVADANLHPIGDWNKRPENCMQATQWIKLGPGLFTNVFTEQQAAMDAICQFVRSALFVEKDNFLYTRDGAIYLNRLVFTKPRAGVTPLKWDTSADKTFFPALEKVKHDWVIASSTATYTRISDTRARPVSAAAIQKGDFVDVAIVADITAPHNTHRQRKVRLNLLRVVQLKARAIKQHHIFPAKSTDGGAQNEMHSEPRPLHAQSMDGLEDDEMEQ</sequence>
<feature type="signal peptide" evidence="2">
    <location>
        <begin position="1"/>
        <end position="23"/>
    </location>
</feature>
<feature type="region of interest" description="Disordered" evidence="1">
    <location>
        <begin position="267"/>
        <end position="300"/>
    </location>
</feature>
<evidence type="ECO:0000313" key="3">
    <source>
        <dbReference type="EMBL" id="TCD70769.1"/>
    </source>
</evidence>
<feature type="chain" id="PRO_5020517727" description="Fungal-type protein kinase domain-containing protein" evidence="2">
    <location>
        <begin position="24"/>
        <end position="300"/>
    </location>
</feature>
<evidence type="ECO:0000313" key="4">
    <source>
        <dbReference type="Proteomes" id="UP000292702"/>
    </source>
</evidence>
<keyword evidence="4" id="KW-1185">Reference proteome</keyword>
<gene>
    <name evidence="3" type="ORF">EIP91_001800</name>
</gene>
<dbReference type="EMBL" id="RWJN01000015">
    <property type="protein sequence ID" value="TCD70769.1"/>
    <property type="molecule type" value="Genomic_DNA"/>
</dbReference>
<accession>A0A4R0RXJ8</accession>
<name>A0A4R0RXJ8_9APHY</name>
<dbReference type="AlphaFoldDB" id="A0A4R0RXJ8"/>
<dbReference type="Proteomes" id="UP000292702">
    <property type="component" value="Unassembled WGS sequence"/>
</dbReference>
<evidence type="ECO:0008006" key="5">
    <source>
        <dbReference type="Google" id="ProtNLM"/>
    </source>
</evidence>
<comment type="caution">
    <text evidence="3">The sequence shown here is derived from an EMBL/GenBank/DDBJ whole genome shotgun (WGS) entry which is preliminary data.</text>
</comment>